<dbReference type="SUPFAM" id="SSF160059">
    <property type="entry name" value="PriA/YqbF domain"/>
    <property type="match status" value="1"/>
</dbReference>
<evidence type="ECO:0000256" key="13">
    <source>
        <dbReference type="ARBA" id="ARBA00023121"/>
    </source>
</evidence>
<evidence type="ECO:0000256" key="11">
    <source>
        <dbReference type="ARBA" id="ARBA00022946"/>
    </source>
</evidence>
<evidence type="ECO:0000256" key="16">
    <source>
        <dbReference type="ARBA" id="ARBA00023235"/>
    </source>
</evidence>
<keyword evidence="19" id="KW-0687">Ribonucleoprotein</keyword>
<dbReference type="GO" id="GO:0016787">
    <property type="term" value="F:hydrolase activity"/>
    <property type="evidence" value="ECO:0007669"/>
    <property type="project" value="UniProtKB-KW"/>
</dbReference>
<keyword evidence="9" id="KW-0347">Helicase</keyword>
<dbReference type="Gene3D" id="1.20.58.1030">
    <property type="match status" value="1"/>
</dbReference>
<dbReference type="InterPro" id="IPR034154">
    <property type="entry name" value="TOPRIM_DnaG/twinkle"/>
</dbReference>
<keyword evidence="10" id="KW-0067">ATP-binding</keyword>
<keyword evidence="12" id="KW-0689">Ribosomal protein</keyword>
<feature type="domain" description="SF4 helicase" evidence="26">
    <location>
        <begin position="359"/>
        <end position="613"/>
    </location>
</feature>
<keyword evidence="28" id="KW-1185">Reference proteome</keyword>
<evidence type="ECO:0000256" key="20">
    <source>
        <dbReference type="ARBA" id="ARBA00035192"/>
    </source>
</evidence>
<dbReference type="InterPro" id="IPR021151">
    <property type="entry name" value="GINS_A"/>
</dbReference>
<dbReference type="FunFam" id="3.40.50.300:FF:000845">
    <property type="entry name" value="Mitochondrial helicase twinkle"/>
    <property type="match status" value="1"/>
</dbReference>
<evidence type="ECO:0000256" key="5">
    <source>
        <dbReference type="ARBA" id="ARBA00022705"/>
    </source>
</evidence>
<dbReference type="InterPro" id="IPR027417">
    <property type="entry name" value="P-loop_NTPase"/>
</dbReference>
<dbReference type="Pfam" id="PF05916">
    <property type="entry name" value="Sld5"/>
    <property type="match status" value="1"/>
</dbReference>
<keyword evidence="24" id="KW-0175">Coiled coil</keyword>
<keyword evidence="7" id="KW-0999">Mitochondrion inner membrane</keyword>
<dbReference type="GO" id="GO:0006264">
    <property type="term" value="P:mitochondrial DNA replication"/>
    <property type="evidence" value="ECO:0007669"/>
    <property type="project" value="TreeGrafter"/>
</dbReference>
<evidence type="ECO:0000256" key="6">
    <source>
        <dbReference type="ARBA" id="ARBA00022741"/>
    </source>
</evidence>
<evidence type="ECO:0000256" key="2">
    <source>
        <dbReference type="ARBA" id="ARBA00004436"/>
    </source>
</evidence>
<keyword evidence="16" id="KW-0413">Isomerase</keyword>
<evidence type="ECO:0000256" key="10">
    <source>
        <dbReference type="ARBA" id="ARBA00022840"/>
    </source>
</evidence>
<gene>
    <name evidence="27" type="ORF">DSTB1V02_LOCUS5870</name>
</gene>
<dbReference type="GO" id="GO:0005840">
    <property type="term" value="C:ribosome"/>
    <property type="evidence" value="ECO:0007669"/>
    <property type="project" value="UniProtKB-KW"/>
</dbReference>
<keyword evidence="11" id="KW-0809">Transit peptide</keyword>
<feature type="coiled-coil region" evidence="24">
    <location>
        <begin position="809"/>
        <end position="867"/>
    </location>
</feature>
<dbReference type="GO" id="GO:0005634">
    <property type="term" value="C:nucleus"/>
    <property type="evidence" value="ECO:0007669"/>
    <property type="project" value="UniProtKB-SubCell"/>
</dbReference>
<keyword evidence="15" id="KW-0472">Membrane</keyword>
<evidence type="ECO:0000256" key="3">
    <source>
        <dbReference type="ARBA" id="ARBA00004637"/>
    </source>
</evidence>
<keyword evidence="6" id="KW-0547">Nucleotide-binding</keyword>
<keyword evidence="8" id="KW-0378">Hydrolase</keyword>
<feature type="region of interest" description="Disordered" evidence="25">
    <location>
        <begin position="605"/>
        <end position="632"/>
    </location>
</feature>
<dbReference type="GO" id="GO:0005524">
    <property type="term" value="F:ATP binding"/>
    <property type="evidence" value="ECO:0007669"/>
    <property type="project" value="UniProtKB-KW"/>
</dbReference>
<dbReference type="EMBL" id="LR900531">
    <property type="protein sequence ID" value="CAD7246004.1"/>
    <property type="molecule type" value="Genomic_DNA"/>
</dbReference>
<dbReference type="GO" id="GO:0003697">
    <property type="term" value="F:single-stranded DNA binding"/>
    <property type="evidence" value="ECO:0007669"/>
    <property type="project" value="InterPro"/>
</dbReference>
<comment type="subcellular location">
    <subcellularLocation>
        <location evidence="3">Mitochondrion inner membrane</location>
        <topology evidence="3">Peripheral membrane protein</topology>
    </subcellularLocation>
    <subcellularLocation>
        <location evidence="2">Mitochondrion matrix</location>
        <location evidence="2">Mitochondrion nucleoid</location>
    </subcellularLocation>
    <subcellularLocation>
        <location evidence="1">Nucleus</location>
    </subcellularLocation>
</comment>
<evidence type="ECO:0000256" key="8">
    <source>
        <dbReference type="ARBA" id="ARBA00022801"/>
    </source>
</evidence>
<dbReference type="PANTHER" id="PTHR12873">
    <property type="entry name" value="T7-LIKE MITOCHONDRIAL DNA HELICASE"/>
    <property type="match status" value="1"/>
</dbReference>
<evidence type="ECO:0000256" key="4">
    <source>
        <dbReference type="ARBA" id="ARBA00009360"/>
    </source>
</evidence>
<feature type="compositionally biased region" description="Basic and acidic residues" evidence="25">
    <location>
        <begin position="615"/>
        <end position="625"/>
    </location>
</feature>
<dbReference type="Pfam" id="PF16922">
    <property type="entry name" value="SLD5_C"/>
    <property type="match status" value="1"/>
</dbReference>
<keyword evidence="18" id="KW-1135">Mitochondrion nucleoid</keyword>
<comment type="catalytic activity">
    <reaction evidence="22">
        <text>ATP + H2O = ADP + phosphate + H(+)</text>
        <dbReference type="Rhea" id="RHEA:13065"/>
        <dbReference type="ChEBI" id="CHEBI:15377"/>
        <dbReference type="ChEBI" id="CHEBI:15378"/>
        <dbReference type="ChEBI" id="CHEBI:30616"/>
        <dbReference type="ChEBI" id="CHEBI:43474"/>
        <dbReference type="ChEBI" id="CHEBI:456216"/>
        <dbReference type="EC" id="5.6.2.3"/>
    </reaction>
</comment>
<dbReference type="Gene3D" id="3.40.50.300">
    <property type="entry name" value="P-loop containing nucleotide triphosphate hydrolases"/>
    <property type="match status" value="1"/>
</dbReference>
<evidence type="ECO:0000256" key="15">
    <source>
        <dbReference type="ARBA" id="ARBA00023136"/>
    </source>
</evidence>
<organism evidence="27">
    <name type="scientific">Darwinula stevensoni</name>
    <dbReference type="NCBI Taxonomy" id="69355"/>
    <lineage>
        <taxon>Eukaryota</taxon>
        <taxon>Metazoa</taxon>
        <taxon>Ecdysozoa</taxon>
        <taxon>Arthropoda</taxon>
        <taxon>Crustacea</taxon>
        <taxon>Oligostraca</taxon>
        <taxon>Ostracoda</taxon>
        <taxon>Podocopa</taxon>
        <taxon>Podocopida</taxon>
        <taxon>Darwinulocopina</taxon>
        <taxon>Darwinuloidea</taxon>
        <taxon>Darwinulidae</taxon>
        <taxon>Darwinula</taxon>
    </lineage>
</organism>
<dbReference type="SUPFAM" id="SSF158573">
    <property type="entry name" value="GINS helical bundle-like"/>
    <property type="match status" value="1"/>
</dbReference>
<comment type="similarity">
    <text evidence="4">Belongs to the mitochondrion-specific ribosomal protein mL40 family.</text>
</comment>
<sequence length="1011" mass="116353">MIIYAGLYHDNVLKRNYHITSVHSHEHKSGSLPLTKAVGLSSIKEFLSQSMLPYKEGFTCLIVDCPVCNLGKGKKKSGETFPLYINNLTGMWMCPSCQLNGSWNDFCNLIALPKPKAKQREWVKHAEKTEPVPEEIQALFENSQPIKDLTSEGFSELMRTFKLNHQTREVLERLNVRYDMQNKKLIFPSMSPHSMKSPTKVRVISSVDGGVTEQSIPKDSLTLIGLENALSHDTVVLTLSLLDMIAIHQMADIPAVCLPQGTKKLPQEVLPALEHFNKIILWFQDDIHSWEAVRAFARKLNESRCYYVNPATWKWGPFQAMHKKVNIPKILYEAWPVAHKSIASFPSLREHVKSELALVEQVSGVKWKRFPILNRLLKGHRRGELTVFTGPTGAGKTTFMSEYSLDLCLQGVNTLWGSFEVHPVRLAKIMLIQFAQLSLEKHPECFDEWADKFEDLTMYFISLHGQNSIKSVLDVMTHAVYVYDIAHVIVDNLQFMLGTPDDQRGNFDRFYRQDLAVAAFRKFATQNNCHVSLVIHPRKEGDMDELTTSSIFGGAKASQEADNVLILQDRRLSSLRGKKYIQVTKNRFSGDLGIMPLEFDKESRTFSLKKKPKKDHPEKETAEPLKKKKRLDPAILKAREDRRKRKIEKQIRRLEKVAQQYKPVDECEVSPTLRKEISMRKRNAPMSESELAEAAQLLCEWTRYRWKESCDELITIDSIVSSRLKALEELRKESPRLYEAAIQLDENLLPYKATGPVESPPIAGYDPPDGEYIDTTKNLHSKMAHRGDLTQELDFILNEDERAESQGREEEEEEEMMTAREVVDRLEEAWLNEKWSPELLEPQMELVDCMLEQITQMEENLNRISRKDLRYSVHHMELQRIRYVVSSYLRHRLEKIEKFAPAALNSEGTFRERLSEQELKFATEYTKSISSHMQSLVIQHMPLNLQEIQPTKVYPAPNRNRFVLAQVKQQCPRVLVDEDEGAEVDFDPGTQHIVQYRAVSQLLKDGAVKLV</sequence>
<dbReference type="GO" id="GO:0042645">
    <property type="term" value="C:mitochondrial nucleoid"/>
    <property type="evidence" value="ECO:0007669"/>
    <property type="project" value="UniProtKB-SubCell"/>
</dbReference>
<evidence type="ECO:0000256" key="23">
    <source>
        <dbReference type="ARBA" id="ARBA00075597"/>
    </source>
</evidence>
<dbReference type="CDD" id="cd01122">
    <property type="entry name" value="Twinkle_C"/>
    <property type="match status" value="1"/>
</dbReference>
<dbReference type="CDD" id="cd01029">
    <property type="entry name" value="TOPRIM_primases"/>
    <property type="match status" value="1"/>
</dbReference>
<dbReference type="Pfam" id="PF09812">
    <property type="entry name" value="MRP-L28"/>
    <property type="match status" value="1"/>
</dbReference>
<evidence type="ECO:0000256" key="17">
    <source>
        <dbReference type="ARBA" id="ARBA00023242"/>
    </source>
</evidence>
<keyword evidence="5" id="KW-0235">DNA replication</keyword>
<evidence type="ECO:0000256" key="7">
    <source>
        <dbReference type="ARBA" id="ARBA00022792"/>
    </source>
</evidence>
<dbReference type="GO" id="GO:0005743">
    <property type="term" value="C:mitochondrial inner membrane"/>
    <property type="evidence" value="ECO:0007669"/>
    <property type="project" value="UniProtKB-SubCell"/>
</dbReference>
<evidence type="ECO:0000256" key="21">
    <source>
        <dbReference type="ARBA" id="ARBA00044969"/>
    </source>
</evidence>
<evidence type="ECO:0000259" key="26">
    <source>
        <dbReference type="PROSITE" id="PS51199"/>
    </source>
</evidence>
<dbReference type="PROSITE" id="PS51199">
    <property type="entry name" value="SF4_HELICASE"/>
    <property type="match status" value="1"/>
</dbReference>
<dbReference type="InterPro" id="IPR036224">
    <property type="entry name" value="GINS_bundle-like_dom_sf"/>
</dbReference>
<accession>A0A7R8X8Y7</accession>
<dbReference type="AlphaFoldDB" id="A0A7R8X8Y7"/>
<reference evidence="27" key="1">
    <citation type="submission" date="2020-11" db="EMBL/GenBank/DDBJ databases">
        <authorList>
            <person name="Tran Van P."/>
        </authorList>
    </citation>
    <scope>NUCLEOTIDE SEQUENCE</scope>
</reference>
<dbReference type="EC" id="5.6.2.3" evidence="21"/>
<evidence type="ECO:0000256" key="22">
    <source>
        <dbReference type="ARBA" id="ARBA00048954"/>
    </source>
</evidence>
<keyword evidence="17" id="KW-0539">Nucleus</keyword>
<dbReference type="InterPro" id="IPR019192">
    <property type="entry name" value="Ribosomal_mL40"/>
</dbReference>
<keyword evidence="13" id="KW-0446">Lipid-binding</keyword>
<dbReference type="Gene3D" id="3.40.5.60">
    <property type="match status" value="1"/>
</dbReference>
<evidence type="ECO:0000256" key="18">
    <source>
        <dbReference type="ARBA" id="ARBA00023271"/>
    </source>
</evidence>
<dbReference type="GO" id="GO:0043139">
    <property type="term" value="F:5'-3' DNA helicase activity"/>
    <property type="evidence" value="ECO:0007669"/>
    <property type="project" value="UniProtKB-EC"/>
</dbReference>
<dbReference type="EMBL" id="CAJPEV010001014">
    <property type="protein sequence ID" value="CAG0890142.1"/>
    <property type="molecule type" value="Genomic_DNA"/>
</dbReference>
<dbReference type="GO" id="GO:0008289">
    <property type="term" value="F:lipid binding"/>
    <property type="evidence" value="ECO:0007669"/>
    <property type="project" value="UniProtKB-KW"/>
</dbReference>
<dbReference type="CDD" id="cd21692">
    <property type="entry name" value="GINS_B_Sld5"/>
    <property type="match status" value="1"/>
</dbReference>
<dbReference type="PANTHER" id="PTHR12873:SF0">
    <property type="entry name" value="TWINKLE MTDNA HELICASE"/>
    <property type="match status" value="1"/>
</dbReference>
<evidence type="ECO:0000256" key="12">
    <source>
        <dbReference type="ARBA" id="ARBA00022980"/>
    </source>
</evidence>
<evidence type="ECO:0000313" key="28">
    <source>
        <dbReference type="Proteomes" id="UP000677054"/>
    </source>
</evidence>
<keyword evidence="14" id="KW-0496">Mitochondrion</keyword>
<dbReference type="OrthoDB" id="275278at2759"/>
<dbReference type="InterPro" id="IPR027032">
    <property type="entry name" value="Twinkle-like"/>
</dbReference>
<dbReference type="SUPFAM" id="SSF52540">
    <property type="entry name" value="P-loop containing nucleoside triphosphate hydrolases"/>
    <property type="match status" value="1"/>
</dbReference>
<dbReference type="Proteomes" id="UP000677054">
    <property type="component" value="Unassembled WGS sequence"/>
</dbReference>
<dbReference type="InterPro" id="IPR007694">
    <property type="entry name" value="DNA_helicase_DnaB-like_C"/>
</dbReference>
<evidence type="ECO:0000256" key="19">
    <source>
        <dbReference type="ARBA" id="ARBA00023274"/>
    </source>
</evidence>
<dbReference type="Pfam" id="PF13481">
    <property type="entry name" value="AAA_25"/>
    <property type="match status" value="1"/>
</dbReference>
<dbReference type="GO" id="GO:1990904">
    <property type="term" value="C:ribonucleoprotein complex"/>
    <property type="evidence" value="ECO:0007669"/>
    <property type="project" value="UniProtKB-KW"/>
</dbReference>
<evidence type="ECO:0000256" key="24">
    <source>
        <dbReference type="SAM" id="Coils"/>
    </source>
</evidence>
<dbReference type="InterPro" id="IPR031633">
    <property type="entry name" value="SLD5_C"/>
</dbReference>
<evidence type="ECO:0000256" key="14">
    <source>
        <dbReference type="ARBA" id="ARBA00023128"/>
    </source>
</evidence>
<evidence type="ECO:0000256" key="1">
    <source>
        <dbReference type="ARBA" id="ARBA00004123"/>
    </source>
</evidence>
<dbReference type="Gene3D" id="3.40.1360.10">
    <property type="match status" value="1"/>
</dbReference>
<dbReference type="Gene3D" id="6.10.250.3440">
    <property type="match status" value="1"/>
</dbReference>
<dbReference type="InterPro" id="IPR038749">
    <property type="entry name" value="Sld5_GINS_A"/>
</dbReference>
<name>A0A7R8X8Y7_9CRUS</name>
<evidence type="ECO:0000256" key="9">
    <source>
        <dbReference type="ARBA" id="ARBA00022806"/>
    </source>
</evidence>
<protein>
    <recommendedName>
        <fullName evidence="20">Large ribosomal subunit protein mL40</fullName>
        <ecNumber evidence="21">5.6.2.3</ecNumber>
    </recommendedName>
    <alternativeName>
        <fullName evidence="23">Twinkle protein, mitochondrial</fullName>
    </alternativeName>
</protein>
<dbReference type="CDD" id="cd11711">
    <property type="entry name" value="GINS_A_Sld5"/>
    <property type="match status" value="1"/>
</dbReference>
<evidence type="ECO:0000313" key="27">
    <source>
        <dbReference type="EMBL" id="CAD7246004.1"/>
    </source>
</evidence>
<proteinExistence type="inferred from homology"/>
<evidence type="ECO:0000256" key="25">
    <source>
        <dbReference type="SAM" id="MobiDB-lite"/>
    </source>
</evidence>